<keyword evidence="3" id="KW-1185">Reference proteome</keyword>
<keyword evidence="1" id="KW-0812">Transmembrane</keyword>
<name>A0AA39Q4M1_9AGAR</name>
<dbReference type="AlphaFoldDB" id="A0AA39Q4M1"/>
<sequence>MHEPRSHTSSPVIQPLLRNIPSKMTATPVTTLPTEILSLIFGEVSRSTTAIFAPPDAAQQLYNADEWAELRALRLTCQRFNELIAPILFSDVHVNLCGSKLFKASSQLEAFSLRQTRVNRFVKSLDILSLEQQFDHIGLQVLWASLNASKHIGSAIRSLDNVERVSFHICQYNPKNSSRVVLDTLTHLPHLTTLTLSGDNATNWHDINFHSFRNIVDFTIEALAGEWLENHLHNFVINNPRLRRLCVIFQPPYLRAGCRLDVASIFDKERGPFSLEELELHGRWRISDSSCVAQLSSLTSVCLSEDDDGGSSLTMLLSHLISPLKKLVFPLPAARRQKEGKSDYILTCHLLLYSGLEELTVSAMGVASQTVLFREALPRHADTLTKIVLEYAFWEISPSDHDFLTVSQFHNLQHLEVTLLSIILTTNEVVVSTAVTWLDITTRLYALRDFHVHVTDMPATLLPHTNEPTMSIEKTIQHYSNFDQSYSSHLRVHVHTWERMSITYHIVGAHFMPLYTSKHTDRSYELPCETDGRRELFRIWAAGMPSIFIRYWFEAYPAGLSLFILCLTFALVTAVTANWIGSLGASRVLGRPCQAVGIPLEELLQAVEDNIIIMISALSEEFPQHTGPRN</sequence>
<evidence type="ECO:0008006" key="4">
    <source>
        <dbReference type="Google" id="ProtNLM"/>
    </source>
</evidence>
<dbReference type="EMBL" id="JAUEPU010000016">
    <property type="protein sequence ID" value="KAK0495976.1"/>
    <property type="molecule type" value="Genomic_DNA"/>
</dbReference>
<keyword evidence="1" id="KW-0472">Membrane</keyword>
<dbReference type="Gene3D" id="3.80.10.10">
    <property type="entry name" value="Ribonuclease Inhibitor"/>
    <property type="match status" value="1"/>
</dbReference>
<accession>A0AA39Q4M1</accession>
<comment type="caution">
    <text evidence="2">The sequence shown here is derived from an EMBL/GenBank/DDBJ whole genome shotgun (WGS) entry which is preliminary data.</text>
</comment>
<dbReference type="Proteomes" id="UP001175228">
    <property type="component" value="Unassembled WGS sequence"/>
</dbReference>
<gene>
    <name evidence="2" type="ORF">EDD18DRAFT_1168176</name>
</gene>
<evidence type="ECO:0000313" key="2">
    <source>
        <dbReference type="EMBL" id="KAK0495976.1"/>
    </source>
</evidence>
<protein>
    <recommendedName>
        <fullName evidence="4">F-box domain-containing protein</fullName>
    </recommendedName>
</protein>
<dbReference type="SUPFAM" id="SSF52047">
    <property type="entry name" value="RNI-like"/>
    <property type="match status" value="1"/>
</dbReference>
<feature type="transmembrane region" description="Helical" evidence="1">
    <location>
        <begin position="559"/>
        <end position="581"/>
    </location>
</feature>
<keyword evidence="1" id="KW-1133">Transmembrane helix</keyword>
<organism evidence="2 3">
    <name type="scientific">Armillaria luteobubalina</name>
    <dbReference type="NCBI Taxonomy" id="153913"/>
    <lineage>
        <taxon>Eukaryota</taxon>
        <taxon>Fungi</taxon>
        <taxon>Dikarya</taxon>
        <taxon>Basidiomycota</taxon>
        <taxon>Agaricomycotina</taxon>
        <taxon>Agaricomycetes</taxon>
        <taxon>Agaricomycetidae</taxon>
        <taxon>Agaricales</taxon>
        <taxon>Marasmiineae</taxon>
        <taxon>Physalacriaceae</taxon>
        <taxon>Armillaria</taxon>
    </lineage>
</organism>
<proteinExistence type="predicted"/>
<reference evidence="2" key="1">
    <citation type="submission" date="2023-06" db="EMBL/GenBank/DDBJ databases">
        <authorList>
            <consortium name="Lawrence Berkeley National Laboratory"/>
            <person name="Ahrendt S."/>
            <person name="Sahu N."/>
            <person name="Indic B."/>
            <person name="Wong-Bajracharya J."/>
            <person name="Merenyi Z."/>
            <person name="Ke H.-M."/>
            <person name="Monk M."/>
            <person name="Kocsube S."/>
            <person name="Drula E."/>
            <person name="Lipzen A."/>
            <person name="Balint B."/>
            <person name="Henrissat B."/>
            <person name="Andreopoulos B."/>
            <person name="Martin F.M."/>
            <person name="Harder C.B."/>
            <person name="Rigling D."/>
            <person name="Ford K.L."/>
            <person name="Foster G.D."/>
            <person name="Pangilinan J."/>
            <person name="Papanicolaou A."/>
            <person name="Barry K."/>
            <person name="LaButti K."/>
            <person name="Viragh M."/>
            <person name="Koriabine M."/>
            <person name="Yan M."/>
            <person name="Riley R."/>
            <person name="Champramary S."/>
            <person name="Plett K.L."/>
            <person name="Tsai I.J."/>
            <person name="Slot J."/>
            <person name="Sipos G."/>
            <person name="Plett J."/>
            <person name="Nagy L.G."/>
            <person name="Grigoriev I.V."/>
        </authorList>
    </citation>
    <scope>NUCLEOTIDE SEQUENCE</scope>
    <source>
        <strain evidence="2">HWK02</strain>
    </source>
</reference>
<evidence type="ECO:0000256" key="1">
    <source>
        <dbReference type="SAM" id="Phobius"/>
    </source>
</evidence>
<dbReference type="InterPro" id="IPR032675">
    <property type="entry name" value="LRR_dom_sf"/>
</dbReference>
<evidence type="ECO:0000313" key="3">
    <source>
        <dbReference type="Proteomes" id="UP001175228"/>
    </source>
</evidence>